<dbReference type="Proteomes" id="UP001164693">
    <property type="component" value="Chromosome"/>
</dbReference>
<dbReference type="InterPro" id="IPR050483">
    <property type="entry name" value="CoA-transferase_III_domain"/>
</dbReference>
<proteinExistence type="predicted"/>
<reference evidence="2" key="1">
    <citation type="submission" date="2022-05" db="EMBL/GenBank/DDBJ databases">
        <title>Jatrophihabitans sp. SB3-54 whole genome sequence.</title>
        <authorList>
            <person name="Suh M.K."/>
            <person name="Eom M.K."/>
            <person name="Kim J.S."/>
            <person name="Kim H.S."/>
            <person name="Do H.E."/>
            <person name="Shin Y.K."/>
            <person name="Lee J.-S."/>
        </authorList>
    </citation>
    <scope>NUCLEOTIDE SEQUENCE</scope>
    <source>
        <strain evidence="2">SB3-54</strain>
    </source>
</reference>
<dbReference type="Gene3D" id="3.40.50.10540">
    <property type="entry name" value="Crotonobetainyl-coa:carnitine coa-transferase, domain 1"/>
    <property type="match status" value="1"/>
</dbReference>
<dbReference type="PANTHER" id="PTHR48207:SF3">
    <property type="entry name" value="SUCCINATE--HYDROXYMETHYLGLUTARATE COA-TRANSFERASE"/>
    <property type="match status" value="1"/>
</dbReference>
<dbReference type="SUPFAM" id="SSF89796">
    <property type="entry name" value="CoA-transferase family III (CaiB/BaiF)"/>
    <property type="match status" value="1"/>
</dbReference>
<keyword evidence="3" id="KW-1185">Reference proteome</keyword>
<sequence length="396" mass="40577">MAGLAAPLAGVLIADFSRVLAGPLATMTLADLGATVVKVERPGSGDDTRQWGPPWTAGSSAYFDCVNRSKYGVVLDLAHDADRALAAELARRADVVVENFRPGALDRFGLDHATVAAGNPRAVYCSISGFGSGAGAGRPGYDFIVQAAGGLMSVTGPADGEPMKVGLPIVDVLTGKDAVIAILAALADRRRTGRGQHVRVELLSSLLGGLVNQAASFLVTGTAPGRMGNQHPSIAPYETLRCADGVVAVACGNDGQFAKLAGALARPELAGDPRFATNPARLAHRAELIGELERGLATAPAAHWERALTAVGVPAGPVGDIGAGVALAEACGLEPLLELGPDRAPQVRHPARYDSPLAAAVPPPALDQHGDLVRAWLAGPPDRPLPHQSLPTRAGT</sequence>
<dbReference type="Pfam" id="PF02515">
    <property type="entry name" value="CoA_transf_3"/>
    <property type="match status" value="1"/>
</dbReference>
<dbReference type="EMBL" id="CP097463">
    <property type="protein sequence ID" value="WAX55149.1"/>
    <property type="molecule type" value="Genomic_DNA"/>
</dbReference>
<evidence type="ECO:0000313" key="2">
    <source>
        <dbReference type="EMBL" id="WAX55149.1"/>
    </source>
</evidence>
<dbReference type="GO" id="GO:0016740">
    <property type="term" value="F:transferase activity"/>
    <property type="evidence" value="ECO:0007669"/>
    <property type="project" value="UniProtKB-KW"/>
</dbReference>
<evidence type="ECO:0000256" key="1">
    <source>
        <dbReference type="ARBA" id="ARBA00022679"/>
    </source>
</evidence>
<dbReference type="InterPro" id="IPR044855">
    <property type="entry name" value="CoA-Trfase_III_dom3_sf"/>
</dbReference>
<gene>
    <name evidence="2" type="ORF">M6B22_11315</name>
</gene>
<organism evidence="2 3">
    <name type="scientific">Jatrophihabitans cynanchi</name>
    <dbReference type="NCBI Taxonomy" id="2944128"/>
    <lineage>
        <taxon>Bacteria</taxon>
        <taxon>Bacillati</taxon>
        <taxon>Actinomycetota</taxon>
        <taxon>Actinomycetes</taxon>
        <taxon>Jatrophihabitantales</taxon>
        <taxon>Jatrophihabitantaceae</taxon>
        <taxon>Jatrophihabitans</taxon>
    </lineage>
</organism>
<dbReference type="InterPro" id="IPR003673">
    <property type="entry name" value="CoA-Trfase_fam_III"/>
</dbReference>
<dbReference type="InterPro" id="IPR023606">
    <property type="entry name" value="CoA-Trfase_III_dom_1_sf"/>
</dbReference>
<dbReference type="Gene3D" id="3.30.1540.10">
    <property type="entry name" value="formyl-coa transferase, domain 3"/>
    <property type="match status" value="1"/>
</dbReference>
<accession>A0ABY7JRG4</accession>
<dbReference type="RefSeq" id="WP_269441652.1">
    <property type="nucleotide sequence ID" value="NZ_CP097463.1"/>
</dbReference>
<name>A0ABY7JRG4_9ACTN</name>
<protein>
    <submittedName>
        <fullName evidence="2">CoA transferase</fullName>
    </submittedName>
</protein>
<dbReference type="PANTHER" id="PTHR48207">
    <property type="entry name" value="SUCCINATE--HYDROXYMETHYLGLUTARATE COA-TRANSFERASE"/>
    <property type="match status" value="1"/>
</dbReference>
<evidence type="ECO:0000313" key="3">
    <source>
        <dbReference type="Proteomes" id="UP001164693"/>
    </source>
</evidence>
<keyword evidence="1 2" id="KW-0808">Transferase</keyword>